<reference evidence="8 9" key="1">
    <citation type="journal article" date="2012" name="Science">
        <title>The Paleozoic origin of enzymatic lignin decomposition reconstructed from 31 fungal genomes.</title>
        <authorList>
            <person name="Floudas D."/>
            <person name="Binder M."/>
            <person name="Riley R."/>
            <person name="Barry K."/>
            <person name="Blanchette R.A."/>
            <person name="Henrissat B."/>
            <person name="Martinez A.T."/>
            <person name="Otillar R."/>
            <person name="Spatafora J.W."/>
            <person name="Yadav J.S."/>
            <person name="Aerts A."/>
            <person name="Benoit I."/>
            <person name="Boyd A."/>
            <person name="Carlson A."/>
            <person name="Copeland A."/>
            <person name="Coutinho P.M."/>
            <person name="de Vries R.P."/>
            <person name="Ferreira P."/>
            <person name="Findley K."/>
            <person name="Foster B."/>
            <person name="Gaskell J."/>
            <person name="Glotzer D."/>
            <person name="Gorecki P."/>
            <person name="Heitman J."/>
            <person name="Hesse C."/>
            <person name="Hori C."/>
            <person name="Igarashi K."/>
            <person name="Jurgens J.A."/>
            <person name="Kallen N."/>
            <person name="Kersten P."/>
            <person name="Kohler A."/>
            <person name="Kuees U."/>
            <person name="Kumar T.K.A."/>
            <person name="Kuo A."/>
            <person name="LaButti K."/>
            <person name="Larrondo L.F."/>
            <person name="Lindquist E."/>
            <person name="Ling A."/>
            <person name="Lombard V."/>
            <person name="Lucas S."/>
            <person name="Lundell T."/>
            <person name="Martin R."/>
            <person name="McLaughlin D.J."/>
            <person name="Morgenstern I."/>
            <person name="Morin E."/>
            <person name="Murat C."/>
            <person name="Nagy L.G."/>
            <person name="Nolan M."/>
            <person name="Ohm R.A."/>
            <person name="Patyshakuliyeva A."/>
            <person name="Rokas A."/>
            <person name="Ruiz-Duenas F.J."/>
            <person name="Sabat G."/>
            <person name="Salamov A."/>
            <person name="Samejima M."/>
            <person name="Schmutz J."/>
            <person name="Slot J.C."/>
            <person name="St John F."/>
            <person name="Stenlid J."/>
            <person name="Sun H."/>
            <person name="Sun S."/>
            <person name="Syed K."/>
            <person name="Tsang A."/>
            <person name="Wiebenga A."/>
            <person name="Young D."/>
            <person name="Pisabarro A."/>
            <person name="Eastwood D.C."/>
            <person name="Martin F."/>
            <person name="Cullen D."/>
            <person name="Grigoriev I.V."/>
            <person name="Hibbett D.S."/>
        </authorList>
    </citation>
    <scope>NUCLEOTIDE SEQUENCE [LARGE SCALE GENOMIC DNA]</scope>
    <source>
        <strain evidence="8 9">MD-104</strain>
    </source>
</reference>
<dbReference type="OMA" id="HQPTLKH"/>
<dbReference type="Proteomes" id="UP000218811">
    <property type="component" value="Unassembled WGS sequence"/>
</dbReference>
<dbReference type="GO" id="GO:0005739">
    <property type="term" value="C:mitochondrion"/>
    <property type="evidence" value="ECO:0007669"/>
    <property type="project" value="UniProtKB-SubCell"/>
</dbReference>
<dbReference type="CDD" id="cd20262">
    <property type="entry name" value="Complex1_LYR_LYRM2"/>
    <property type="match status" value="1"/>
</dbReference>
<proteinExistence type="inferred from homology"/>
<keyword evidence="3" id="KW-0809">Transit peptide</keyword>
<evidence type="ECO:0000256" key="5">
    <source>
        <dbReference type="ARBA" id="ARBA00026235"/>
    </source>
</evidence>
<dbReference type="OrthoDB" id="74240at2759"/>
<protein>
    <recommendedName>
        <fullName evidence="5">LYR motif-containing protein 2</fullName>
    </recommendedName>
</protein>
<organism evidence="8 9">
    <name type="scientific">Wolfiporia cocos (strain MD-104)</name>
    <name type="common">Brown rot fungus</name>
    <dbReference type="NCBI Taxonomy" id="742152"/>
    <lineage>
        <taxon>Eukaryota</taxon>
        <taxon>Fungi</taxon>
        <taxon>Dikarya</taxon>
        <taxon>Basidiomycota</taxon>
        <taxon>Agaricomycotina</taxon>
        <taxon>Agaricomycetes</taxon>
        <taxon>Polyporales</taxon>
        <taxon>Phaeolaceae</taxon>
        <taxon>Wolfiporia</taxon>
    </lineage>
</organism>
<name>A0A2H3IV20_WOLCO</name>
<dbReference type="Pfam" id="PF05347">
    <property type="entry name" value="Complex1_LYR"/>
    <property type="match status" value="1"/>
</dbReference>
<evidence type="ECO:0000259" key="7">
    <source>
        <dbReference type="Pfam" id="PF05347"/>
    </source>
</evidence>
<evidence type="ECO:0000256" key="6">
    <source>
        <dbReference type="ARBA" id="ARBA00044735"/>
    </source>
</evidence>
<dbReference type="PANTHER" id="PTHR13675:SF0">
    <property type="entry name" value="LYR MOTIF-CONTAINING PROTEIN 2"/>
    <property type="match status" value="1"/>
</dbReference>
<dbReference type="STRING" id="742152.A0A2H3IV20"/>
<comment type="similarity">
    <text evidence="2">Belongs to the complex I LYR family.</text>
</comment>
<evidence type="ECO:0000256" key="2">
    <source>
        <dbReference type="ARBA" id="ARBA00009508"/>
    </source>
</evidence>
<sequence>MHEPTLKHFILKQRVLNLYRQAVRASRTIPDRGARKETIAWIRNEFERNKHIHDVEMIEDKLAAGRRELKTILPTLSLPTSRS</sequence>
<accession>A0A2H3IV20</accession>
<keyword evidence="9" id="KW-1185">Reference proteome</keyword>
<evidence type="ECO:0000256" key="1">
    <source>
        <dbReference type="ARBA" id="ARBA00004173"/>
    </source>
</evidence>
<dbReference type="AlphaFoldDB" id="A0A2H3IV20"/>
<evidence type="ECO:0000313" key="8">
    <source>
        <dbReference type="EMBL" id="PCH33561.1"/>
    </source>
</evidence>
<gene>
    <name evidence="8" type="ORF">WOLCODRAFT_64141</name>
</gene>
<dbReference type="EMBL" id="KB467831">
    <property type="protein sequence ID" value="PCH33561.1"/>
    <property type="molecule type" value="Genomic_DNA"/>
</dbReference>
<dbReference type="InterPro" id="IPR045293">
    <property type="entry name" value="Complex1_LYR_LYRM2"/>
</dbReference>
<feature type="domain" description="Complex 1 LYR protein" evidence="7">
    <location>
        <begin position="13"/>
        <end position="70"/>
    </location>
</feature>
<comment type="subcellular location">
    <subcellularLocation>
        <location evidence="1">Mitochondrion</location>
    </subcellularLocation>
</comment>
<comment type="function">
    <text evidence="6">Involved in efficient integration of the N-module into mitochondrial respiratory chain complex I.</text>
</comment>
<dbReference type="InterPro" id="IPR008011">
    <property type="entry name" value="Complex1_LYR_dom"/>
</dbReference>
<evidence type="ECO:0000256" key="4">
    <source>
        <dbReference type="ARBA" id="ARBA00023128"/>
    </source>
</evidence>
<evidence type="ECO:0000313" key="9">
    <source>
        <dbReference type="Proteomes" id="UP000218811"/>
    </source>
</evidence>
<dbReference type="PANTHER" id="PTHR13675">
    <property type="entry name" value="LYR MOTIF-CONTAINING PROTEIN 2"/>
    <property type="match status" value="1"/>
</dbReference>
<keyword evidence="4" id="KW-0496">Mitochondrion</keyword>
<evidence type="ECO:0000256" key="3">
    <source>
        <dbReference type="ARBA" id="ARBA00022946"/>
    </source>
</evidence>